<reference evidence="3" key="1">
    <citation type="journal article" date="2011" name="Science">
        <title>The plant cell wall-decomposing machinery underlies the functional diversity of forest fungi.</title>
        <authorList>
            <person name="Eastwood D.C."/>
            <person name="Floudas D."/>
            <person name="Binder M."/>
            <person name="Majcherczyk A."/>
            <person name="Schneider P."/>
            <person name="Aerts A."/>
            <person name="Asiegbu F.O."/>
            <person name="Baker S.E."/>
            <person name="Barry K."/>
            <person name="Bendiksby M."/>
            <person name="Blumentritt M."/>
            <person name="Coutinho P.M."/>
            <person name="Cullen D."/>
            <person name="de Vries R.P."/>
            <person name="Gathman A."/>
            <person name="Goodell B."/>
            <person name="Henrissat B."/>
            <person name="Ihrmark K."/>
            <person name="Kauserud H."/>
            <person name="Kohler A."/>
            <person name="LaButti K."/>
            <person name="Lapidus A."/>
            <person name="Lavin J.L."/>
            <person name="Lee Y.-H."/>
            <person name="Lindquist E."/>
            <person name="Lilly W."/>
            <person name="Lucas S."/>
            <person name="Morin E."/>
            <person name="Murat C."/>
            <person name="Oguiza J.A."/>
            <person name="Park J."/>
            <person name="Pisabarro A.G."/>
            <person name="Riley R."/>
            <person name="Rosling A."/>
            <person name="Salamov A."/>
            <person name="Schmidt O."/>
            <person name="Schmutz J."/>
            <person name="Skrede I."/>
            <person name="Stenlid J."/>
            <person name="Wiebenga A."/>
            <person name="Xie X."/>
            <person name="Kuees U."/>
            <person name="Hibbett D.S."/>
            <person name="Hoffmeister D."/>
            <person name="Hoegberg N."/>
            <person name="Martin F."/>
            <person name="Grigoriev I.V."/>
            <person name="Watkinson S.C."/>
        </authorList>
    </citation>
    <scope>NUCLEOTIDE SEQUENCE [LARGE SCALE GENOMIC DNA]</scope>
    <source>
        <strain evidence="3">strain S7.3</strain>
    </source>
</reference>
<gene>
    <name evidence="2" type="ORF">SERLA73DRAFT_75928</name>
</gene>
<dbReference type="HOGENOM" id="CLU_2575309_0_0_1"/>
<protein>
    <submittedName>
        <fullName evidence="2">Uncharacterized protein</fullName>
    </submittedName>
</protein>
<dbReference type="Proteomes" id="UP000008063">
    <property type="component" value="Unassembled WGS sequence"/>
</dbReference>
<name>F8Q5N6_SERL3</name>
<organism evidence="3">
    <name type="scientific">Serpula lacrymans var. lacrymans (strain S7.3)</name>
    <name type="common">Dry rot fungus</name>
    <dbReference type="NCBI Taxonomy" id="936435"/>
    <lineage>
        <taxon>Eukaryota</taxon>
        <taxon>Fungi</taxon>
        <taxon>Dikarya</taxon>
        <taxon>Basidiomycota</taxon>
        <taxon>Agaricomycotina</taxon>
        <taxon>Agaricomycetes</taxon>
        <taxon>Agaricomycetidae</taxon>
        <taxon>Boletales</taxon>
        <taxon>Coniophorineae</taxon>
        <taxon>Serpulaceae</taxon>
        <taxon>Serpula</taxon>
    </lineage>
</organism>
<accession>F8Q5N6</accession>
<dbReference type="AlphaFoldDB" id="F8Q5N6"/>
<keyword evidence="3" id="KW-1185">Reference proteome</keyword>
<evidence type="ECO:0000313" key="3">
    <source>
        <dbReference type="Proteomes" id="UP000008063"/>
    </source>
</evidence>
<dbReference type="EMBL" id="GL945484">
    <property type="protein sequence ID" value="EGN95924.1"/>
    <property type="molecule type" value="Genomic_DNA"/>
</dbReference>
<proteinExistence type="predicted"/>
<feature type="region of interest" description="Disordered" evidence="1">
    <location>
        <begin position="1"/>
        <end position="44"/>
    </location>
</feature>
<evidence type="ECO:0000313" key="2">
    <source>
        <dbReference type="EMBL" id="EGN95924.1"/>
    </source>
</evidence>
<sequence length="81" mass="9335">MRRSTRRDQPRDSEESAEDYNGVGPQSGEYDTAMTPESPHFGSIRTEHHNKLGALLEILVIWLWDVYNNSELSMATYSDKF</sequence>
<dbReference type="InParanoid" id="F8Q5N6"/>
<feature type="compositionally biased region" description="Basic and acidic residues" evidence="1">
    <location>
        <begin position="1"/>
        <end position="14"/>
    </location>
</feature>
<evidence type="ECO:0000256" key="1">
    <source>
        <dbReference type="SAM" id="MobiDB-lite"/>
    </source>
</evidence>